<name>A0A8H7TZS3_9APHY</name>
<evidence type="ECO:0000313" key="2">
    <source>
        <dbReference type="EMBL" id="KAF9809365.1"/>
    </source>
</evidence>
<organism evidence="2 3">
    <name type="scientific">Rhodonia placenta</name>
    <dbReference type="NCBI Taxonomy" id="104341"/>
    <lineage>
        <taxon>Eukaryota</taxon>
        <taxon>Fungi</taxon>
        <taxon>Dikarya</taxon>
        <taxon>Basidiomycota</taxon>
        <taxon>Agaricomycotina</taxon>
        <taxon>Agaricomycetes</taxon>
        <taxon>Polyporales</taxon>
        <taxon>Adustoporiaceae</taxon>
        <taxon>Rhodonia</taxon>
    </lineage>
</organism>
<dbReference type="Proteomes" id="UP000639403">
    <property type="component" value="Unassembled WGS sequence"/>
</dbReference>
<comment type="caution">
    <text evidence="2">The sequence shown here is derived from an EMBL/GenBank/DDBJ whole genome shotgun (WGS) entry which is preliminary data.</text>
</comment>
<gene>
    <name evidence="2" type="ORF">IEO21_07428</name>
</gene>
<sequence>MGFSRSSKDYQKFAREVRRLVPLYLDTSLRYPYQDPVQVVRLVEKAQLEVPWLKVYHDAWPVRAYLRRHMEKPKCRRCETGRGTMYPCNHRYSHRRPVSGSDAPDNNRPPNINLAVSTSSECTTVAADTASNTPLATYVPEAAPSLCADRPVRPVIEPRPSYHVVHDVTNEVSSFLGSLVPNLDHLAARFVTAGVTDRKCLEGLADLCDVEKDAFLQDDLRLPPFQRRVVRDALARTMARGSALGLRKVSPGSKLAMSSLMGGDVQSFDALAMGELCLSLSDGGSIMRRFLVCAEGLGEVNDAGSTVDTYGSRSHERVCTTPFVLILYVFVGYKLNQTPFSFCCLHPRSLREI</sequence>
<accession>A0A8H7TZS3</accession>
<evidence type="ECO:0000313" key="3">
    <source>
        <dbReference type="Proteomes" id="UP000639403"/>
    </source>
</evidence>
<feature type="region of interest" description="Disordered" evidence="1">
    <location>
        <begin position="90"/>
        <end position="111"/>
    </location>
</feature>
<protein>
    <submittedName>
        <fullName evidence="2">Uncharacterized protein</fullName>
    </submittedName>
</protein>
<dbReference type="EMBL" id="JADOXO010000208">
    <property type="protein sequence ID" value="KAF9809365.1"/>
    <property type="molecule type" value="Genomic_DNA"/>
</dbReference>
<reference evidence="2" key="2">
    <citation type="journal article" name="Front. Microbiol.">
        <title>Degradative Capacity of Two Strains of Rhodonia placenta: From Phenotype to Genotype.</title>
        <authorList>
            <person name="Kolle M."/>
            <person name="Horta M.A.C."/>
            <person name="Nowrousian M."/>
            <person name="Ohm R.A."/>
            <person name="Benz J.P."/>
            <person name="Pilgard A."/>
        </authorList>
    </citation>
    <scope>NUCLEOTIDE SEQUENCE</scope>
    <source>
        <strain evidence="2">FPRL280</strain>
    </source>
</reference>
<reference evidence="2" key="1">
    <citation type="submission" date="2020-11" db="EMBL/GenBank/DDBJ databases">
        <authorList>
            <person name="Koelle M."/>
            <person name="Horta M.A.C."/>
            <person name="Nowrousian M."/>
            <person name="Ohm R.A."/>
            <person name="Benz P."/>
            <person name="Pilgard A."/>
        </authorList>
    </citation>
    <scope>NUCLEOTIDE SEQUENCE</scope>
    <source>
        <strain evidence="2">FPRL280</strain>
    </source>
</reference>
<dbReference type="AlphaFoldDB" id="A0A8H7TZS3"/>
<proteinExistence type="predicted"/>
<evidence type="ECO:0000256" key="1">
    <source>
        <dbReference type="SAM" id="MobiDB-lite"/>
    </source>
</evidence>